<sequence>MATTRGRASEDKAEDGPGLEELKAQIEALRKDVEGLAEIARDAASAQGRRGAAAARDRVEELSESAREAYRAARDDLGQRGEAAIDETQEMIRRNPLAAIGIALAAGWLIGKLSSR</sequence>
<proteinExistence type="predicted"/>
<protein>
    <recommendedName>
        <fullName evidence="4">DUF883 domain-containing protein</fullName>
    </recommendedName>
</protein>
<evidence type="ECO:0008006" key="4">
    <source>
        <dbReference type="Google" id="ProtNLM"/>
    </source>
</evidence>
<accession>A0ABQ6LPC9</accession>
<evidence type="ECO:0000313" key="3">
    <source>
        <dbReference type="Proteomes" id="UP001239909"/>
    </source>
</evidence>
<dbReference type="Proteomes" id="UP001239909">
    <property type="component" value="Unassembled WGS sequence"/>
</dbReference>
<gene>
    <name evidence="2" type="ORF">LNKW23_13780</name>
</gene>
<dbReference type="EMBL" id="BSYI01000008">
    <property type="protein sequence ID" value="GMG82165.1"/>
    <property type="molecule type" value="Genomic_DNA"/>
</dbReference>
<dbReference type="PANTHER" id="PTHR35893">
    <property type="entry name" value="INNER MEMBRANE PROTEIN-RELATED"/>
    <property type="match status" value="1"/>
</dbReference>
<dbReference type="InterPro" id="IPR010279">
    <property type="entry name" value="YqjD/ElaB"/>
</dbReference>
<dbReference type="RefSeq" id="WP_285670923.1">
    <property type="nucleotide sequence ID" value="NZ_BSYI01000008.1"/>
</dbReference>
<organism evidence="2 3">
    <name type="scientific">Paralimibaculum aggregatum</name>
    <dbReference type="NCBI Taxonomy" id="3036245"/>
    <lineage>
        <taxon>Bacteria</taxon>
        <taxon>Pseudomonadati</taxon>
        <taxon>Pseudomonadota</taxon>
        <taxon>Alphaproteobacteria</taxon>
        <taxon>Rhodobacterales</taxon>
        <taxon>Paracoccaceae</taxon>
        <taxon>Paralimibaculum</taxon>
    </lineage>
</organism>
<name>A0ABQ6LPC9_9RHOB</name>
<reference evidence="2 3" key="1">
    <citation type="submission" date="2023-04" db="EMBL/GenBank/DDBJ databases">
        <title>Marinoamorphus aggregata gen. nov., sp. Nov., isolate from tissue of brittle star Ophioplocus japonicus.</title>
        <authorList>
            <person name="Kawano K."/>
            <person name="Sawayama S."/>
            <person name="Nakagawa S."/>
        </authorList>
    </citation>
    <scope>NUCLEOTIDE SEQUENCE [LARGE SCALE GENOMIC DNA]</scope>
    <source>
        <strain evidence="2 3">NKW23</strain>
    </source>
</reference>
<evidence type="ECO:0000313" key="2">
    <source>
        <dbReference type="EMBL" id="GMG82165.1"/>
    </source>
</evidence>
<feature type="region of interest" description="Disordered" evidence="1">
    <location>
        <begin position="1"/>
        <end position="20"/>
    </location>
</feature>
<dbReference type="PANTHER" id="PTHR35893:SF3">
    <property type="entry name" value="INNER MEMBRANE PROTEIN"/>
    <property type="match status" value="1"/>
</dbReference>
<comment type="caution">
    <text evidence="2">The sequence shown here is derived from an EMBL/GenBank/DDBJ whole genome shotgun (WGS) entry which is preliminary data.</text>
</comment>
<keyword evidence="3" id="KW-1185">Reference proteome</keyword>
<evidence type="ECO:0000256" key="1">
    <source>
        <dbReference type="SAM" id="MobiDB-lite"/>
    </source>
</evidence>
<feature type="compositionally biased region" description="Basic and acidic residues" evidence="1">
    <location>
        <begin position="7"/>
        <end position="20"/>
    </location>
</feature>